<accession>A0AAN7HL33</accession>
<dbReference type="GeneID" id="89946652"/>
<feature type="compositionally biased region" description="Low complexity" evidence="1">
    <location>
        <begin position="7"/>
        <end position="24"/>
    </location>
</feature>
<evidence type="ECO:0000259" key="2">
    <source>
        <dbReference type="SMART" id="SM01017"/>
    </source>
</evidence>
<keyword evidence="4" id="KW-1185">Reference proteome</keyword>
<dbReference type="GO" id="GO:0005829">
    <property type="term" value="C:cytosol"/>
    <property type="evidence" value="ECO:0007669"/>
    <property type="project" value="TreeGrafter"/>
</dbReference>
<proteinExistence type="predicted"/>
<dbReference type="GO" id="GO:0031625">
    <property type="term" value="F:ubiquitin protein ligase binding"/>
    <property type="evidence" value="ECO:0007669"/>
    <property type="project" value="TreeGrafter"/>
</dbReference>
<dbReference type="InterPro" id="IPR050357">
    <property type="entry name" value="Arrestin_domain-protein"/>
</dbReference>
<gene>
    <name evidence="3" type="ORF">ATC70_002950</name>
</gene>
<dbReference type="InterPro" id="IPR014752">
    <property type="entry name" value="Arrestin-like_C"/>
</dbReference>
<dbReference type="SUPFAM" id="SSF81296">
    <property type="entry name" value="E set domains"/>
    <property type="match status" value="1"/>
</dbReference>
<feature type="region of interest" description="Disordered" evidence="1">
    <location>
        <begin position="489"/>
        <end position="517"/>
    </location>
</feature>
<dbReference type="GO" id="GO:0005886">
    <property type="term" value="C:plasma membrane"/>
    <property type="evidence" value="ECO:0007669"/>
    <property type="project" value="TreeGrafter"/>
</dbReference>
<organism evidence="3 4">
    <name type="scientific">Mucor velutinosus</name>
    <dbReference type="NCBI Taxonomy" id="708070"/>
    <lineage>
        <taxon>Eukaryota</taxon>
        <taxon>Fungi</taxon>
        <taxon>Fungi incertae sedis</taxon>
        <taxon>Mucoromycota</taxon>
        <taxon>Mucoromycotina</taxon>
        <taxon>Mucoromycetes</taxon>
        <taxon>Mucorales</taxon>
        <taxon>Mucorineae</taxon>
        <taxon>Mucoraceae</taxon>
        <taxon>Mucor</taxon>
    </lineage>
</organism>
<dbReference type="Proteomes" id="UP001304243">
    <property type="component" value="Unassembled WGS sequence"/>
</dbReference>
<dbReference type="EMBL" id="JASEJX010000021">
    <property type="protein sequence ID" value="KAK4512254.1"/>
    <property type="molecule type" value="Genomic_DNA"/>
</dbReference>
<dbReference type="Pfam" id="PF02752">
    <property type="entry name" value="Arrestin_C"/>
    <property type="match status" value="1"/>
</dbReference>
<comment type="caution">
    <text evidence="3">The sequence shown here is derived from an EMBL/GenBank/DDBJ whole genome shotgun (WGS) entry which is preliminary data.</text>
</comment>
<dbReference type="InterPro" id="IPR011022">
    <property type="entry name" value="Arrestin_C-like"/>
</dbReference>
<dbReference type="Gene3D" id="2.60.40.640">
    <property type="match status" value="1"/>
</dbReference>
<feature type="domain" description="Arrestin C-terminal-like" evidence="2">
    <location>
        <begin position="223"/>
        <end position="351"/>
    </location>
</feature>
<dbReference type="GO" id="GO:0070086">
    <property type="term" value="P:ubiquitin-dependent endocytosis"/>
    <property type="evidence" value="ECO:0007669"/>
    <property type="project" value="TreeGrafter"/>
</dbReference>
<evidence type="ECO:0000313" key="3">
    <source>
        <dbReference type="EMBL" id="KAK4512254.1"/>
    </source>
</evidence>
<name>A0AAN7HL33_9FUNG</name>
<dbReference type="GO" id="GO:0030674">
    <property type="term" value="F:protein-macromolecule adaptor activity"/>
    <property type="evidence" value="ECO:0007669"/>
    <property type="project" value="TreeGrafter"/>
</dbReference>
<sequence>MDITLFQQQQRPHQQIQQHPHQQHAVIDNKDDKTTKKRIDSAIAMKSNNQLLHISLERPLDDIYLPGEEITGAVNISQLLLSTTWKQSTARIDVHLACSFRVCDATSSTKKQSVFKLMTNPIWISLSDTNKVAFSLTIPSHLPAYTTHDKSINGRIEYKLKAVYEIKDLPLSLYPKTSIPVLISAQISTTDPKYTTPMQNEKEIAMTIPRDVSLKKSTLRKGDTGLVSAKLVIPHSCFLPGESISFALYIQHIAPIKQTQGIHVVLERITTITTPTEEKRSVTTIRTLSLPLLCNVDDHAAIVNSSQQLKIPESTAPTLETSNKLIPFSIHYRLKALVNMDMHQFMEEIPQRKRDRAYNMMSKMMLVAAATNSDQQGVGPAFFYSTTIELDLPIRIGTTHEPILTTNVPKHHSLPYPLHIAASSPSSFASSCQLLASPDQYKHHVNSIHRFDSDPTIDRQDTTTTTTVLTNRSSTSTITEYLTLPSTLSTEGEIYDRPPSAPPLTDLMDPPPCYLNE</sequence>
<reference evidence="3 4" key="1">
    <citation type="submission" date="2022-11" db="EMBL/GenBank/DDBJ databases">
        <title>Mucor velutinosus strain NIH1002 WGS.</title>
        <authorList>
            <person name="Subramanian P."/>
            <person name="Mullikin J.C."/>
            <person name="Segre J.A."/>
            <person name="Zelazny A.M."/>
        </authorList>
    </citation>
    <scope>NUCLEOTIDE SEQUENCE [LARGE SCALE GENOMIC DNA]</scope>
    <source>
        <strain evidence="3 4">NIH1002</strain>
    </source>
</reference>
<dbReference type="InterPro" id="IPR014756">
    <property type="entry name" value="Ig_E-set"/>
</dbReference>
<protein>
    <recommendedName>
        <fullName evidence="2">Arrestin C-terminal-like domain-containing protein</fullName>
    </recommendedName>
</protein>
<dbReference type="SMART" id="SM01017">
    <property type="entry name" value="Arrestin_C"/>
    <property type="match status" value="1"/>
</dbReference>
<evidence type="ECO:0000313" key="4">
    <source>
        <dbReference type="Proteomes" id="UP001304243"/>
    </source>
</evidence>
<evidence type="ECO:0000256" key="1">
    <source>
        <dbReference type="SAM" id="MobiDB-lite"/>
    </source>
</evidence>
<dbReference type="PANTHER" id="PTHR11188:SF161">
    <property type="entry name" value="PH-RESPONSE REGULATOR PROTEIN PALF_RIM8"/>
    <property type="match status" value="1"/>
</dbReference>
<dbReference type="RefSeq" id="XP_064678920.1">
    <property type="nucleotide sequence ID" value="XM_064822320.1"/>
</dbReference>
<feature type="region of interest" description="Disordered" evidence="1">
    <location>
        <begin position="1"/>
        <end position="32"/>
    </location>
</feature>
<dbReference type="AlphaFoldDB" id="A0AAN7HL33"/>
<dbReference type="PANTHER" id="PTHR11188">
    <property type="entry name" value="ARRESTIN DOMAIN CONTAINING PROTEIN"/>
    <property type="match status" value="1"/>
</dbReference>